<dbReference type="FunFam" id="3.40.1190.10:FF:000011">
    <property type="entry name" value="Folylpolyglutamate synthase/dihydrofolate synthase"/>
    <property type="match status" value="1"/>
</dbReference>
<dbReference type="Gene3D" id="3.40.1190.10">
    <property type="entry name" value="Mur-like, catalytic domain"/>
    <property type="match status" value="1"/>
</dbReference>
<evidence type="ECO:0000256" key="10">
    <source>
        <dbReference type="ARBA" id="ARBA00047493"/>
    </source>
</evidence>
<dbReference type="PROSITE" id="PS01012">
    <property type="entry name" value="FOLYLPOLYGLU_SYNT_2"/>
    <property type="match status" value="1"/>
</dbReference>
<comment type="similarity">
    <text evidence="2 11">Belongs to the folylpolyglutamate synthase family.</text>
</comment>
<evidence type="ECO:0000259" key="13">
    <source>
        <dbReference type="Pfam" id="PF08245"/>
    </source>
</evidence>
<evidence type="ECO:0000256" key="7">
    <source>
        <dbReference type="ARBA" id="ARBA00022840"/>
    </source>
</evidence>
<dbReference type="GO" id="GO:0008841">
    <property type="term" value="F:dihydrofolate synthase activity"/>
    <property type="evidence" value="ECO:0007669"/>
    <property type="project" value="TreeGrafter"/>
</dbReference>
<dbReference type="InterPro" id="IPR018109">
    <property type="entry name" value="Folylpolyglutamate_synth_CS"/>
</dbReference>
<organism evidence="14 15">
    <name type="scientific">Candidatus Gallilactobacillus intestinavium</name>
    <dbReference type="NCBI Taxonomy" id="2840838"/>
    <lineage>
        <taxon>Bacteria</taxon>
        <taxon>Bacillati</taxon>
        <taxon>Bacillota</taxon>
        <taxon>Bacilli</taxon>
        <taxon>Lactobacillales</taxon>
        <taxon>Lactobacillaceae</taxon>
        <taxon>Lactobacillaceae incertae sedis</taxon>
        <taxon>Candidatus Gallilactobacillus</taxon>
    </lineage>
</organism>
<evidence type="ECO:0000313" key="15">
    <source>
        <dbReference type="Proteomes" id="UP000823614"/>
    </source>
</evidence>
<comment type="catalytic activity">
    <reaction evidence="10">
        <text>(6S)-5,6,7,8-tetrahydrofolyl-(gamma-L-Glu)(n) + L-glutamate + ATP = (6S)-5,6,7,8-tetrahydrofolyl-(gamma-L-Glu)(n+1) + ADP + phosphate + H(+)</text>
        <dbReference type="Rhea" id="RHEA:10580"/>
        <dbReference type="Rhea" id="RHEA-COMP:14738"/>
        <dbReference type="Rhea" id="RHEA-COMP:14740"/>
        <dbReference type="ChEBI" id="CHEBI:15378"/>
        <dbReference type="ChEBI" id="CHEBI:29985"/>
        <dbReference type="ChEBI" id="CHEBI:30616"/>
        <dbReference type="ChEBI" id="CHEBI:43474"/>
        <dbReference type="ChEBI" id="CHEBI:141005"/>
        <dbReference type="ChEBI" id="CHEBI:456216"/>
        <dbReference type="EC" id="6.3.2.17"/>
    </reaction>
</comment>
<evidence type="ECO:0000256" key="4">
    <source>
        <dbReference type="ARBA" id="ARBA00022598"/>
    </source>
</evidence>
<dbReference type="GO" id="GO:0004326">
    <property type="term" value="F:tetrahydrofolylpolyglutamate synthase activity"/>
    <property type="evidence" value="ECO:0007669"/>
    <property type="project" value="UniProtKB-EC"/>
</dbReference>
<protein>
    <recommendedName>
        <fullName evidence="3">tetrahydrofolate synthase</fullName>
        <ecNumber evidence="3">6.3.2.17</ecNumber>
    </recommendedName>
    <alternativeName>
        <fullName evidence="9">Tetrahydrofolylpolyglutamate synthase</fullName>
    </alternativeName>
</protein>
<dbReference type="Pfam" id="PF02875">
    <property type="entry name" value="Mur_ligase_C"/>
    <property type="match status" value="1"/>
</dbReference>
<reference evidence="14" key="2">
    <citation type="journal article" date="2021" name="PeerJ">
        <title>Extensive microbial diversity within the chicken gut microbiome revealed by metagenomics and culture.</title>
        <authorList>
            <person name="Gilroy R."/>
            <person name="Ravi A."/>
            <person name="Getino M."/>
            <person name="Pursley I."/>
            <person name="Horton D.L."/>
            <person name="Alikhan N.F."/>
            <person name="Baker D."/>
            <person name="Gharbi K."/>
            <person name="Hall N."/>
            <person name="Watson M."/>
            <person name="Adriaenssens E.M."/>
            <person name="Foster-Nyarko E."/>
            <person name="Jarju S."/>
            <person name="Secka A."/>
            <person name="Antonio M."/>
            <person name="Oren A."/>
            <person name="Chaudhuri R.R."/>
            <person name="La Ragione R."/>
            <person name="Hildebrand F."/>
            <person name="Pallen M.J."/>
        </authorList>
    </citation>
    <scope>NUCLEOTIDE SEQUENCE</scope>
    <source>
        <strain evidence="14">C6-149</strain>
    </source>
</reference>
<dbReference type="Proteomes" id="UP000823614">
    <property type="component" value="Unassembled WGS sequence"/>
</dbReference>
<proteinExistence type="inferred from homology"/>
<evidence type="ECO:0000256" key="6">
    <source>
        <dbReference type="ARBA" id="ARBA00022741"/>
    </source>
</evidence>
<keyword evidence="4 11" id="KW-0436">Ligase</keyword>
<dbReference type="GO" id="GO:0005737">
    <property type="term" value="C:cytoplasm"/>
    <property type="evidence" value="ECO:0007669"/>
    <property type="project" value="TreeGrafter"/>
</dbReference>
<reference evidence="14" key="1">
    <citation type="submission" date="2020-10" db="EMBL/GenBank/DDBJ databases">
        <authorList>
            <person name="Gilroy R."/>
        </authorList>
    </citation>
    <scope>NUCLEOTIDE SEQUENCE</scope>
    <source>
        <strain evidence="14">C6-149</strain>
    </source>
</reference>
<evidence type="ECO:0000256" key="2">
    <source>
        <dbReference type="ARBA" id="ARBA00008276"/>
    </source>
</evidence>
<dbReference type="InterPro" id="IPR036565">
    <property type="entry name" value="Mur-like_cat_sf"/>
</dbReference>
<dbReference type="SUPFAM" id="SSF53244">
    <property type="entry name" value="MurD-like peptide ligases, peptide-binding domain"/>
    <property type="match status" value="1"/>
</dbReference>
<dbReference type="Pfam" id="PF08245">
    <property type="entry name" value="Mur_ligase_M"/>
    <property type="match status" value="1"/>
</dbReference>
<evidence type="ECO:0000259" key="12">
    <source>
        <dbReference type="Pfam" id="PF02875"/>
    </source>
</evidence>
<dbReference type="InterPro" id="IPR001645">
    <property type="entry name" value="Folylpolyglutamate_synth"/>
</dbReference>
<feature type="domain" description="Mur ligase central" evidence="13">
    <location>
        <begin position="46"/>
        <end position="274"/>
    </location>
</feature>
<evidence type="ECO:0000256" key="3">
    <source>
        <dbReference type="ARBA" id="ARBA00013025"/>
    </source>
</evidence>
<evidence type="ECO:0000256" key="8">
    <source>
        <dbReference type="ARBA" id="ARBA00022842"/>
    </source>
</evidence>
<sequence length="437" mass="50519">MIKTYNEAINYIHGRSKFKKDYSLSIIKKFLHEFNDPQNKLNAIHVTGTNGKGSTVNFLRNIFQRDGYVVGTFTSPYISKFNERIEINGNPISDDDLLKLVQLIEPVLKRYDQLYKENSLTEFDLVTVIMLIFFASHENDLDVVIIEVGIGGRFDSTNVINPIISVITNVSWDHMNILGNTLKDIAWQKVGILKNNIPLITGKLDDDCVTSIIQREVMKNNSSWYMLNRDFSVLNRNFYNLSFDFDGFGSQFKNLRLSMLGSYQFDNAAVALAVYLVFKKINNKNINKKAIFNGLLNSRWKGRFELINQQPSIYIDGAHNVPAIDKLIDLINDCFSNKRVFILFSALIDKNYLTMIKKLNSINNVHLYLTNFSSPYGKRSSISYKDVNNKFDNIFIKDWKNAYNTIIKFITLDDIFIITGSLYFISDVRNYFYKSNY</sequence>
<dbReference type="GO" id="GO:0046872">
    <property type="term" value="F:metal ion binding"/>
    <property type="evidence" value="ECO:0007669"/>
    <property type="project" value="UniProtKB-KW"/>
</dbReference>
<evidence type="ECO:0000256" key="11">
    <source>
        <dbReference type="PIRNR" id="PIRNR001563"/>
    </source>
</evidence>
<feature type="domain" description="Mur ligase C-terminal" evidence="12">
    <location>
        <begin position="302"/>
        <end position="421"/>
    </location>
</feature>
<keyword evidence="6 11" id="KW-0547">Nucleotide-binding</keyword>
<dbReference type="InterPro" id="IPR036615">
    <property type="entry name" value="Mur_ligase_C_dom_sf"/>
</dbReference>
<evidence type="ECO:0000313" key="14">
    <source>
        <dbReference type="EMBL" id="MBO8441454.1"/>
    </source>
</evidence>
<dbReference type="InterPro" id="IPR013221">
    <property type="entry name" value="Mur_ligase_cen"/>
</dbReference>
<dbReference type="NCBIfam" id="TIGR01499">
    <property type="entry name" value="folC"/>
    <property type="match status" value="1"/>
</dbReference>
<evidence type="ECO:0000256" key="5">
    <source>
        <dbReference type="ARBA" id="ARBA00022723"/>
    </source>
</evidence>
<evidence type="ECO:0000256" key="1">
    <source>
        <dbReference type="ARBA" id="ARBA00001946"/>
    </source>
</evidence>
<accession>A0A9D9E507</accession>
<keyword evidence="7 11" id="KW-0067">ATP-binding</keyword>
<comment type="cofactor">
    <cofactor evidence="1">
        <name>Mg(2+)</name>
        <dbReference type="ChEBI" id="CHEBI:18420"/>
    </cofactor>
</comment>
<keyword evidence="8" id="KW-0460">Magnesium</keyword>
<dbReference type="EC" id="6.3.2.17" evidence="3"/>
<name>A0A9D9E507_9LACO</name>
<gene>
    <name evidence="14" type="ORF">IAA89_03285</name>
</gene>
<dbReference type="PANTHER" id="PTHR11136">
    <property type="entry name" value="FOLYLPOLYGLUTAMATE SYNTHASE-RELATED"/>
    <property type="match status" value="1"/>
</dbReference>
<keyword evidence="5" id="KW-0479">Metal-binding</keyword>
<dbReference type="EMBL" id="JADIMP010000053">
    <property type="protein sequence ID" value="MBO8441454.1"/>
    <property type="molecule type" value="Genomic_DNA"/>
</dbReference>
<dbReference type="InterPro" id="IPR004101">
    <property type="entry name" value="Mur_ligase_C"/>
</dbReference>
<dbReference type="SUPFAM" id="SSF53623">
    <property type="entry name" value="MurD-like peptide ligases, catalytic domain"/>
    <property type="match status" value="1"/>
</dbReference>
<comment type="caution">
    <text evidence="14">The sequence shown here is derived from an EMBL/GenBank/DDBJ whole genome shotgun (WGS) entry which is preliminary data.</text>
</comment>
<dbReference type="PANTHER" id="PTHR11136:SF0">
    <property type="entry name" value="DIHYDROFOLATE SYNTHETASE-RELATED"/>
    <property type="match status" value="1"/>
</dbReference>
<dbReference type="Gene3D" id="3.90.190.20">
    <property type="entry name" value="Mur ligase, C-terminal domain"/>
    <property type="match status" value="1"/>
</dbReference>
<evidence type="ECO:0000256" key="9">
    <source>
        <dbReference type="ARBA" id="ARBA00030592"/>
    </source>
</evidence>
<dbReference type="PIRSF" id="PIRSF001563">
    <property type="entry name" value="Folylpolyglu_synth"/>
    <property type="match status" value="1"/>
</dbReference>
<dbReference type="GO" id="GO:0005524">
    <property type="term" value="F:ATP binding"/>
    <property type="evidence" value="ECO:0007669"/>
    <property type="project" value="UniProtKB-KW"/>
</dbReference>
<dbReference type="AlphaFoldDB" id="A0A9D9E507"/>